<feature type="domain" description="DUF7587" evidence="1">
    <location>
        <begin position="4"/>
        <end position="144"/>
    </location>
</feature>
<gene>
    <name evidence="2" type="ORF">B5807_01454</name>
</gene>
<evidence type="ECO:0000313" key="3">
    <source>
        <dbReference type="Proteomes" id="UP000193240"/>
    </source>
</evidence>
<evidence type="ECO:0000313" key="2">
    <source>
        <dbReference type="EMBL" id="OSS54036.1"/>
    </source>
</evidence>
<dbReference type="OMA" id="SCERVEY"/>
<dbReference type="Gene3D" id="3.90.210.10">
    <property type="entry name" value="Heat-Labile Enterotoxin, subunit A"/>
    <property type="match status" value="1"/>
</dbReference>
<reference evidence="2 3" key="1">
    <citation type="journal article" date="2017" name="Genome Announc.">
        <title>Genome sequence of the saprophytic ascomycete Epicoccum nigrum ICMP 19927 strain isolated from New Zealand.</title>
        <authorList>
            <person name="Fokin M."/>
            <person name="Fleetwood D."/>
            <person name="Weir B.S."/>
            <person name="Villas-Boas S.G."/>
        </authorList>
    </citation>
    <scope>NUCLEOTIDE SEQUENCE [LARGE SCALE GENOMIC DNA]</scope>
    <source>
        <strain evidence="2 3">ICMP 19927</strain>
    </source>
</reference>
<proteinExistence type="predicted"/>
<dbReference type="EMBL" id="KZ107838">
    <property type="protein sequence ID" value="OSS54036.1"/>
    <property type="molecule type" value="Genomic_DNA"/>
</dbReference>
<organism evidence="2 3">
    <name type="scientific">Epicoccum nigrum</name>
    <name type="common">Soil fungus</name>
    <name type="synonym">Epicoccum purpurascens</name>
    <dbReference type="NCBI Taxonomy" id="105696"/>
    <lineage>
        <taxon>Eukaryota</taxon>
        <taxon>Fungi</taxon>
        <taxon>Dikarya</taxon>
        <taxon>Ascomycota</taxon>
        <taxon>Pezizomycotina</taxon>
        <taxon>Dothideomycetes</taxon>
        <taxon>Pleosporomycetidae</taxon>
        <taxon>Pleosporales</taxon>
        <taxon>Pleosporineae</taxon>
        <taxon>Didymellaceae</taxon>
        <taxon>Epicoccum</taxon>
    </lineage>
</organism>
<dbReference type="PANTHER" id="PTHR40781:SF1">
    <property type="match status" value="1"/>
</dbReference>
<dbReference type="Proteomes" id="UP000193240">
    <property type="component" value="Unassembled WGS sequence"/>
</dbReference>
<protein>
    <recommendedName>
        <fullName evidence="1">DUF7587 domain-containing protein</fullName>
    </recommendedName>
</protein>
<keyword evidence="3" id="KW-1185">Reference proteome</keyword>
<dbReference type="InterPro" id="IPR056009">
    <property type="entry name" value="DUF7587"/>
</dbReference>
<dbReference type="PANTHER" id="PTHR40781">
    <property type="match status" value="1"/>
</dbReference>
<dbReference type="AlphaFoldDB" id="A0A1Y2MD31"/>
<sequence length="147" mass="16983">MARAPRKFWRVEDSSSRACYTEGEGILAEATDTAVSFGRQGTALRAQLRRHLDWSNRRRTPFVSVYSDRRAAWREAERRVAAGKRHVVVYKIDVDCSCERVEYRHVQLLAETLRLRIAYRAWNNSKYEWVFLHAVPDSAVVGVAELG</sequence>
<evidence type="ECO:0000259" key="1">
    <source>
        <dbReference type="Pfam" id="PF24494"/>
    </source>
</evidence>
<accession>A0A1Y2MD31</accession>
<dbReference type="Pfam" id="PF24494">
    <property type="entry name" value="DUF7587"/>
    <property type="match status" value="1"/>
</dbReference>
<dbReference type="InParanoid" id="A0A1Y2MD31"/>
<name>A0A1Y2MD31_EPING</name>